<accession>A0A0D9V704</accession>
<proteinExistence type="predicted"/>
<reference evidence="2" key="2">
    <citation type="submission" date="2013-12" db="EMBL/GenBank/DDBJ databases">
        <authorList>
            <person name="Yu Y."/>
            <person name="Lee S."/>
            <person name="de Baynast K."/>
            <person name="Wissotski M."/>
            <person name="Liu L."/>
            <person name="Talag J."/>
            <person name="Goicoechea J."/>
            <person name="Angelova A."/>
            <person name="Jetty R."/>
            <person name="Kudrna D."/>
            <person name="Golser W."/>
            <person name="Rivera L."/>
            <person name="Zhang J."/>
            <person name="Wing R."/>
        </authorList>
    </citation>
    <scope>NUCLEOTIDE SEQUENCE</scope>
</reference>
<evidence type="ECO:0000313" key="1">
    <source>
        <dbReference type="EnsemblPlants" id="LPERR01G29980.1"/>
    </source>
</evidence>
<dbReference type="HOGENOM" id="CLU_2375856_0_0_1"/>
<sequence>MSRSWASSIIRRRPWEVSVTPNSWSSVFLQCATNFCRWFYKCNYYIDHKEPSANEQEVCGKTQDGGIQAALRMVENGRHTIKNMVAEAEALTRRD</sequence>
<reference evidence="1" key="3">
    <citation type="submission" date="2015-04" db="UniProtKB">
        <authorList>
            <consortium name="EnsemblPlants"/>
        </authorList>
    </citation>
    <scope>IDENTIFICATION</scope>
</reference>
<dbReference type="AlphaFoldDB" id="A0A0D9V704"/>
<dbReference type="EnsemblPlants" id="LPERR01G29980.1">
    <property type="protein sequence ID" value="LPERR01G29980.1"/>
    <property type="gene ID" value="LPERR01G29980"/>
</dbReference>
<dbReference type="Gramene" id="LPERR01G29980.1">
    <property type="protein sequence ID" value="LPERR01G29980.1"/>
    <property type="gene ID" value="LPERR01G29980"/>
</dbReference>
<evidence type="ECO:0000313" key="2">
    <source>
        <dbReference type="Proteomes" id="UP000032180"/>
    </source>
</evidence>
<protein>
    <submittedName>
        <fullName evidence="1">Uncharacterized protein</fullName>
    </submittedName>
</protein>
<name>A0A0D9V704_9ORYZ</name>
<reference evidence="1 2" key="1">
    <citation type="submission" date="2012-08" db="EMBL/GenBank/DDBJ databases">
        <title>Oryza genome evolution.</title>
        <authorList>
            <person name="Wing R.A."/>
        </authorList>
    </citation>
    <scope>NUCLEOTIDE SEQUENCE</scope>
</reference>
<dbReference type="Proteomes" id="UP000032180">
    <property type="component" value="Chromosome 1"/>
</dbReference>
<organism evidence="1 2">
    <name type="scientific">Leersia perrieri</name>
    <dbReference type="NCBI Taxonomy" id="77586"/>
    <lineage>
        <taxon>Eukaryota</taxon>
        <taxon>Viridiplantae</taxon>
        <taxon>Streptophyta</taxon>
        <taxon>Embryophyta</taxon>
        <taxon>Tracheophyta</taxon>
        <taxon>Spermatophyta</taxon>
        <taxon>Magnoliopsida</taxon>
        <taxon>Liliopsida</taxon>
        <taxon>Poales</taxon>
        <taxon>Poaceae</taxon>
        <taxon>BOP clade</taxon>
        <taxon>Oryzoideae</taxon>
        <taxon>Oryzeae</taxon>
        <taxon>Oryzinae</taxon>
        <taxon>Leersia</taxon>
    </lineage>
</organism>
<keyword evidence="2" id="KW-1185">Reference proteome</keyword>